<evidence type="ECO:0000259" key="12">
    <source>
        <dbReference type="PROSITE" id="PS51199"/>
    </source>
</evidence>
<keyword evidence="8" id="KW-0238">DNA-binding</keyword>
<accession>A0ABU1P6T8</accession>
<dbReference type="InterPro" id="IPR036185">
    <property type="entry name" value="DNA_heli_DnaB-like_N_sf"/>
</dbReference>
<dbReference type="SMART" id="SM00382">
    <property type="entry name" value="AAA"/>
    <property type="match status" value="1"/>
</dbReference>
<comment type="catalytic activity">
    <reaction evidence="11">
        <text>ATP + H2O = ADP + phosphate + H(+)</text>
        <dbReference type="Rhea" id="RHEA:13065"/>
        <dbReference type="ChEBI" id="CHEBI:15377"/>
        <dbReference type="ChEBI" id="CHEBI:15378"/>
        <dbReference type="ChEBI" id="CHEBI:30616"/>
        <dbReference type="ChEBI" id="CHEBI:43474"/>
        <dbReference type="ChEBI" id="CHEBI:456216"/>
        <dbReference type="EC" id="5.6.2.3"/>
    </reaction>
</comment>
<dbReference type="EMBL" id="JAVDSB010000030">
    <property type="protein sequence ID" value="MDR6555465.1"/>
    <property type="molecule type" value="Genomic_DNA"/>
</dbReference>
<reference evidence="13 14" key="1">
    <citation type="submission" date="2023-07" db="EMBL/GenBank/DDBJ databases">
        <title>Sorghum-associated microbial communities from plants grown in Nebraska, USA.</title>
        <authorList>
            <person name="Schachtman D."/>
        </authorList>
    </citation>
    <scope>NUCLEOTIDE SEQUENCE [LARGE SCALE GENOMIC DNA]</scope>
    <source>
        <strain evidence="13 14">CC258</strain>
    </source>
</reference>
<protein>
    <recommendedName>
        <fullName evidence="10">DNA 5'-3' helicase</fullName>
        <ecNumber evidence="10">5.6.2.3</ecNumber>
    </recommendedName>
</protein>
<dbReference type="InterPro" id="IPR003593">
    <property type="entry name" value="AAA+_ATPase"/>
</dbReference>
<evidence type="ECO:0000256" key="2">
    <source>
        <dbReference type="ARBA" id="ARBA00022515"/>
    </source>
</evidence>
<dbReference type="CDD" id="cd00984">
    <property type="entry name" value="DnaB_C"/>
    <property type="match status" value="1"/>
</dbReference>
<evidence type="ECO:0000313" key="14">
    <source>
        <dbReference type="Proteomes" id="UP001267290"/>
    </source>
</evidence>
<keyword evidence="2" id="KW-0639">Primosome</keyword>
<comment type="similarity">
    <text evidence="1">Belongs to the helicase family. DnaB subfamily.</text>
</comment>
<proteinExistence type="inferred from homology"/>
<dbReference type="InterPro" id="IPR007693">
    <property type="entry name" value="DNA_helicase_DnaB-like_N"/>
</dbReference>
<dbReference type="Proteomes" id="UP001267290">
    <property type="component" value="Unassembled WGS sequence"/>
</dbReference>
<evidence type="ECO:0000256" key="11">
    <source>
        <dbReference type="ARBA" id="ARBA00048954"/>
    </source>
</evidence>
<evidence type="ECO:0000256" key="5">
    <source>
        <dbReference type="ARBA" id="ARBA00022801"/>
    </source>
</evidence>
<evidence type="ECO:0000256" key="9">
    <source>
        <dbReference type="ARBA" id="ARBA00023235"/>
    </source>
</evidence>
<evidence type="ECO:0000256" key="7">
    <source>
        <dbReference type="ARBA" id="ARBA00022840"/>
    </source>
</evidence>
<dbReference type="Gene3D" id="3.40.50.300">
    <property type="entry name" value="P-loop containing nucleotide triphosphate hydrolases"/>
    <property type="match status" value="1"/>
</dbReference>
<keyword evidence="3" id="KW-0235">DNA replication</keyword>
<keyword evidence="14" id="KW-1185">Reference proteome</keyword>
<dbReference type="Pfam" id="PF00772">
    <property type="entry name" value="DnaB"/>
    <property type="match status" value="1"/>
</dbReference>
<gene>
    <name evidence="13" type="ORF">J2736_006727</name>
</gene>
<keyword evidence="5 13" id="KW-0378">Hydrolase</keyword>
<dbReference type="PROSITE" id="PS51199">
    <property type="entry name" value="SF4_HELICASE"/>
    <property type="match status" value="1"/>
</dbReference>
<comment type="caution">
    <text evidence="13">The sequence shown here is derived from an EMBL/GenBank/DDBJ whole genome shotgun (WGS) entry which is preliminary data.</text>
</comment>
<dbReference type="EC" id="5.6.2.3" evidence="10"/>
<keyword evidence="9" id="KW-0413">Isomerase</keyword>
<evidence type="ECO:0000256" key="6">
    <source>
        <dbReference type="ARBA" id="ARBA00022806"/>
    </source>
</evidence>
<name>A0ABU1P6T8_9BACL</name>
<evidence type="ECO:0000256" key="10">
    <source>
        <dbReference type="ARBA" id="ARBA00044969"/>
    </source>
</evidence>
<keyword evidence="4" id="KW-0547">Nucleotide-binding</keyword>
<dbReference type="SUPFAM" id="SSF52540">
    <property type="entry name" value="P-loop containing nucleoside triphosphate hydrolases"/>
    <property type="match status" value="1"/>
</dbReference>
<dbReference type="RefSeq" id="WP_310502793.1">
    <property type="nucleotide sequence ID" value="NZ_JAVDSB010000030.1"/>
</dbReference>
<dbReference type="InterPro" id="IPR027417">
    <property type="entry name" value="P-loop_NTPase"/>
</dbReference>
<keyword evidence="7" id="KW-0067">ATP-binding</keyword>
<dbReference type="SUPFAM" id="SSF48024">
    <property type="entry name" value="N-terminal domain of DnaB helicase"/>
    <property type="match status" value="1"/>
</dbReference>
<dbReference type="PANTHER" id="PTHR30153:SF2">
    <property type="entry name" value="REPLICATIVE DNA HELICASE"/>
    <property type="match status" value="1"/>
</dbReference>
<feature type="domain" description="SF4 helicase" evidence="12">
    <location>
        <begin position="174"/>
        <end position="438"/>
    </location>
</feature>
<evidence type="ECO:0000256" key="8">
    <source>
        <dbReference type="ARBA" id="ARBA00023125"/>
    </source>
</evidence>
<sequence>MNEAIIDQEQFTDVEAEQMTIGALLKSPDTMDIVSSILSEADFSYPQHITIFGVAKELYETNNFSIHTVKTWLKDRSLLESAGGVEYINQLRLSVPTMALVEYYANKVRDIAIKRRGMQLSYDIQDITVNQDFSNIQEYVSAVASKFNSLDMTKKGQLIKINDVVVKQIKKKVSGVVIKSPKLGLHDIDQWMNGIGRNRLIVIAGRPGTGKTALALKAARSIAKQEFGPVAFFSMEMEKEELVDRILSDVCGIPFTQVQRGELDLREKDILLKSEGVMTDVSLFIDDTPRMDMGYISAQCRKMKREHGGLGAIVIDYLGLIELHQKKNESKSDAIGRVTKESKNLAKEIGCSVILLSQMNREIEKRGVKRPVLSDLRESGNIEQDADMVIFLHRDDEKSSAAMAHVDLIVAKGRQTGLADFELAFYGMVQRMTMMVRA</sequence>
<dbReference type="GO" id="GO:0003678">
    <property type="term" value="F:DNA helicase activity"/>
    <property type="evidence" value="ECO:0007669"/>
    <property type="project" value="UniProtKB-EC"/>
</dbReference>
<evidence type="ECO:0000256" key="4">
    <source>
        <dbReference type="ARBA" id="ARBA00022741"/>
    </source>
</evidence>
<dbReference type="InterPro" id="IPR007694">
    <property type="entry name" value="DNA_helicase_DnaB-like_C"/>
</dbReference>
<organism evidence="13 14">
    <name type="scientific">Paenibacillus qinlingensis</name>
    <dbReference type="NCBI Taxonomy" id="1837343"/>
    <lineage>
        <taxon>Bacteria</taxon>
        <taxon>Bacillati</taxon>
        <taxon>Bacillota</taxon>
        <taxon>Bacilli</taxon>
        <taxon>Bacillales</taxon>
        <taxon>Paenibacillaceae</taxon>
        <taxon>Paenibacillus</taxon>
    </lineage>
</organism>
<dbReference type="Gene3D" id="1.10.860.10">
    <property type="entry name" value="DNAb Helicase, Chain A"/>
    <property type="match status" value="1"/>
</dbReference>
<keyword evidence="6 13" id="KW-0347">Helicase</keyword>
<dbReference type="PANTHER" id="PTHR30153">
    <property type="entry name" value="REPLICATIVE DNA HELICASE DNAB"/>
    <property type="match status" value="1"/>
</dbReference>
<dbReference type="GO" id="GO:0016787">
    <property type="term" value="F:hydrolase activity"/>
    <property type="evidence" value="ECO:0007669"/>
    <property type="project" value="UniProtKB-KW"/>
</dbReference>
<evidence type="ECO:0000256" key="3">
    <source>
        <dbReference type="ARBA" id="ARBA00022705"/>
    </source>
</evidence>
<evidence type="ECO:0000313" key="13">
    <source>
        <dbReference type="EMBL" id="MDR6555465.1"/>
    </source>
</evidence>
<dbReference type="Pfam" id="PF03796">
    <property type="entry name" value="DnaB_C"/>
    <property type="match status" value="1"/>
</dbReference>
<evidence type="ECO:0000256" key="1">
    <source>
        <dbReference type="ARBA" id="ARBA00008428"/>
    </source>
</evidence>
<dbReference type="InterPro" id="IPR016136">
    <property type="entry name" value="DNA_helicase_N/primase_C"/>
</dbReference>